<dbReference type="SUPFAM" id="SSF55681">
    <property type="entry name" value="Class II aaRS and biotin synthetases"/>
    <property type="match status" value="1"/>
</dbReference>
<dbReference type="PANTHER" id="PTHR43679">
    <property type="entry name" value="OCTANOYLTRANSFERASE LIPM-RELATED"/>
    <property type="match status" value="1"/>
</dbReference>
<feature type="region of interest" description="Disordered" evidence="1">
    <location>
        <begin position="1"/>
        <end position="20"/>
    </location>
</feature>
<comment type="caution">
    <text evidence="3">The sequence shown here is derived from an EMBL/GenBank/DDBJ whole genome shotgun (WGS) entry which is preliminary data.</text>
</comment>
<evidence type="ECO:0000259" key="2">
    <source>
        <dbReference type="PROSITE" id="PS51733"/>
    </source>
</evidence>
<dbReference type="eggNOG" id="COG0095">
    <property type="taxonomic scope" value="Bacteria"/>
</dbReference>
<dbReference type="Proteomes" id="UP000005824">
    <property type="component" value="Unassembled WGS sequence"/>
</dbReference>
<dbReference type="AlphaFoldDB" id="B4CYR1"/>
<dbReference type="Gene3D" id="3.30.930.10">
    <property type="entry name" value="Bira Bifunctional Protein, Domain 2"/>
    <property type="match status" value="1"/>
</dbReference>
<keyword evidence="4" id="KW-1185">Reference proteome</keyword>
<dbReference type="InParanoid" id="B4CYR1"/>
<evidence type="ECO:0000256" key="1">
    <source>
        <dbReference type="SAM" id="MobiDB-lite"/>
    </source>
</evidence>
<gene>
    <name evidence="3" type="ORF">CfE428DRAFT_1799</name>
</gene>
<feature type="domain" description="BPL/LPL catalytic" evidence="2">
    <location>
        <begin position="62"/>
        <end position="251"/>
    </location>
</feature>
<name>B4CYR1_9BACT</name>
<dbReference type="EMBL" id="ABVL01000004">
    <property type="protein sequence ID" value="EDY20602.1"/>
    <property type="molecule type" value="Genomic_DNA"/>
</dbReference>
<evidence type="ECO:0000313" key="3">
    <source>
        <dbReference type="EMBL" id="EDY20602.1"/>
    </source>
</evidence>
<dbReference type="Pfam" id="PF21948">
    <property type="entry name" value="LplA-B_cat"/>
    <property type="match status" value="1"/>
</dbReference>
<organism evidence="3 4">
    <name type="scientific">Chthoniobacter flavus Ellin428</name>
    <dbReference type="NCBI Taxonomy" id="497964"/>
    <lineage>
        <taxon>Bacteria</taxon>
        <taxon>Pseudomonadati</taxon>
        <taxon>Verrucomicrobiota</taxon>
        <taxon>Spartobacteria</taxon>
        <taxon>Chthoniobacterales</taxon>
        <taxon>Chthoniobacteraceae</taxon>
        <taxon>Chthoniobacter</taxon>
    </lineage>
</organism>
<proteinExistence type="predicted"/>
<sequence length="251" mass="27794">MTNDPEERERKTITEKSAGSLSASTERWGIRSVLFEQIIEIVDPEPHSAALNMAVDEALLQRAMAPTLRIYRWCQPAVSLGYFSRIAEAEPTAAGRELVRRWTGGGLVEHGEDITYTLLVPRDAAFFQYTPLDSYRMIHERIARWLSDGGVSAGVAPSSAAETSGACFVSHVRYDIVTGNTKLAGAAQRRTRWGLLHQGSIQIGGARHDAIALAGTFATRIEQTEISESVWRSAEEIAQQKYATEGWLRKF</sequence>
<dbReference type="InterPro" id="IPR045864">
    <property type="entry name" value="aa-tRNA-synth_II/BPL/LPL"/>
</dbReference>
<dbReference type="InterPro" id="IPR050664">
    <property type="entry name" value="Octanoyltrans_LipM/LipL"/>
</dbReference>
<feature type="compositionally biased region" description="Basic and acidic residues" evidence="1">
    <location>
        <begin position="1"/>
        <end position="14"/>
    </location>
</feature>
<keyword evidence="3" id="KW-0436">Ligase</keyword>
<reference evidence="3 4" key="1">
    <citation type="journal article" date="2011" name="J. Bacteriol.">
        <title>Genome sequence of Chthoniobacter flavus Ellin428, an aerobic heterotrophic soil bacterium.</title>
        <authorList>
            <person name="Kant R."/>
            <person name="van Passel M.W."/>
            <person name="Palva A."/>
            <person name="Lucas S."/>
            <person name="Lapidus A."/>
            <person name="Glavina Del Rio T."/>
            <person name="Dalin E."/>
            <person name="Tice H."/>
            <person name="Bruce D."/>
            <person name="Goodwin L."/>
            <person name="Pitluck S."/>
            <person name="Larimer F.W."/>
            <person name="Land M.L."/>
            <person name="Hauser L."/>
            <person name="Sangwan P."/>
            <person name="de Vos W.M."/>
            <person name="Janssen P.H."/>
            <person name="Smidt H."/>
        </authorList>
    </citation>
    <scope>NUCLEOTIDE SEQUENCE [LARGE SCALE GENOMIC DNA]</scope>
    <source>
        <strain evidence="3 4">Ellin428</strain>
    </source>
</reference>
<dbReference type="PANTHER" id="PTHR43679:SF2">
    <property type="entry name" value="OCTANOYL-[GCVH]:PROTEIN N-OCTANOYLTRANSFERASE"/>
    <property type="match status" value="1"/>
</dbReference>
<dbReference type="PROSITE" id="PS51733">
    <property type="entry name" value="BPL_LPL_CATALYTIC"/>
    <property type="match status" value="1"/>
</dbReference>
<dbReference type="STRING" id="497964.CfE428DRAFT_1799"/>
<protein>
    <submittedName>
        <fullName evidence="3">Biotin/lipoate A/B protein ligase</fullName>
    </submittedName>
</protein>
<dbReference type="InterPro" id="IPR004143">
    <property type="entry name" value="BPL_LPL_catalytic"/>
</dbReference>
<evidence type="ECO:0000313" key="4">
    <source>
        <dbReference type="Proteomes" id="UP000005824"/>
    </source>
</evidence>
<dbReference type="GO" id="GO:0016874">
    <property type="term" value="F:ligase activity"/>
    <property type="evidence" value="ECO:0007669"/>
    <property type="project" value="UniProtKB-KW"/>
</dbReference>
<accession>B4CYR1</accession>